<dbReference type="AlphaFoldDB" id="A0A9D3ZN01"/>
<dbReference type="Proteomes" id="UP000828251">
    <property type="component" value="Unassembled WGS sequence"/>
</dbReference>
<evidence type="ECO:0000313" key="1">
    <source>
        <dbReference type="EMBL" id="KAH1047765.1"/>
    </source>
</evidence>
<name>A0A9D3ZN01_9ROSI</name>
<evidence type="ECO:0000313" key="2">
    <source>
        <dbReference type="Proteomes" id="UP000828251"/>
    </source>
</evidence>
<gene>
    <name evidence="1" type="ORF">J1N35_038549</name>
</gene>
<accession>A0A9D3ZN01</accession>
<protein>
    <submittedName>
        <fullName evidence="1">Uncharacterized protein</fullName>
    </submittedName>
</protein>
<keyword evidence="2" id="KW-1185">Reference proteome</keyword>
<comment type="caution">
    <text evidence="1">The sequence shown here is derived from an EMBL/GenBank/DDBJ whole genome shotgun (WGS) entry which is preliminary data.</text>
</comment>
<dbReference type="EMBL" id="JAIQCV010000011">
    <property type="protein sequence ID" value="KAH1047765.1"/>
    <property type="molecule type" value="Genomic_DNA"/>
</dbReference>
<organism evidence="1 2">
    <name type="scientific">Gossypium stocksii</name>
    <dbReference type="NCBI Taxonomy" id="47602"/>
    <lineage>
        <taxon>Eukaryota</taxon>
        <taxon>Viridiplantae</taxon>
        <taxon>Streptophyta</taxon>
        <taxon>Embryophyta</taxon>
        <taxon>Tracheophyta</taxon>
        <taxon>Spermatophyta</taxon>
        <taxon>Magnoliopsida</taxon>
        <taxon>eudicotyledons</taxon>
        <taxon>Gunneridae</taxon>
        <taxon>Pentapetalae</taxon>
        <taxon>rosids</taxon>
        <taxon>malvids</taxon>
        <taxon>Malvales</taxon>
        <taxon>Malvaceae</taxon>
        <taxon>Malvoideae</taxon>
        <taxon>Gossypium</taxon>
    </lineage>
</organism>
<proteinExistence type="predicted"/>
<sequence>MIVFMRCYQFCVQLTKNVPTTSVTYLSNSGHKHMTAAYDMLPTGVVVAPAGILVHLAGDLVVGVGRMTHLDRIVNTEVFASPMAEVFESHKAMRIGKKKSSLTAPRVIPRTTAAYRSAIHLK</sequence>
<reference evidence="1 2" key="1">
    <citation type="journal article" date="2021" name="Plant Biotechnol. J.">
        <title>Multi-omics assisted identification of the key and species-specific regulatory components of drought-tolerant mechanisms in Gossypium stocksii.</title>
        <authorList>
            <person name="Yu D."/>
            <person name="Ke L."/>
            <person name="Zhang D."/>
            <person name="Wu Y."/>
            <person name="Sun Y."/>
            <person name="Mei J."/>
            <person name="Sun J."/>
            <person name="Sun Y."/>
        </authorList>
    </citation>
    <scope>NUCLEOTIDE SEQUENCE [LARGE SCALE GENOMIC DNA]</scope>
    <source>
        <strain evidence="2">cv. E1</strain>
        <tissue evidence="1">Leaf</tissue>
    </source>
</reference>